<comment type="caution">
    <text evidence="2">The sequence shown here is derived from an EMBL/GenBank/DDBJ whole genome shotgun (WGS) entry which is preliminary data.</text>
</comment>
<feature type="compositionally biased region" description="Basic and acidic residues" evidence="1">
    <location>
        <begin position="726"/>
        <end position="753"/>
    </location>
</feature>
<evidence type="ECO:0000256" key="1">
    <source>
        <dbReference type="SAM" id="MobiDB-lite"/>
    </source>
</evidence>
<dbReference type="InterPro" id="IPR021582">
    <property type="entry name" value="Aim21"/>
</dbReference>
<dbReference type="GeneID" id="55971270"/>
<feature type="region of interest" description="Disordered" evidence="1">
    <location>
        <begin position="1"/>
        <end position="285"/>
    </location>
</feature>
<feature type="compositionally biased region" description="Basic and acidic residues" evidence="1">
    <location>
        <begin position="845"/>
        <end position="896"/>
    </location>
</feature>
<dbReference type="RefSeq" id="XP_035323028.1">
    <property type="nucleotide sequence ID" value="XM_035467016.1"/>
</dbReference>
<feature type="compositionally biased region" description="Basic and acidic residues" evidence="1">
    <location>
        <begin position="390"/>
        <end position="402"/>
    </location>
</feature>
<accession>A0A9P4YZ17</accession>
<dbReference type="AlphaFoldDB" id="A0A9P4YZ17"/>
<evidence type="ECO:0000313" key="3">
    <source>
        <dbReference type="Proteomes" id="UP000749293"/>
    </source>
</evidence>
<feature type="compositionally biased region" description="Basic and acidic residues" evidence="1">
    <location>
        <begin position="566"/>
        <end position="577"/>
    </location>
</feature>
<protein>
    <recommendedName>
        <fullName evidence="4">Altered inheritance of mitochondria protein 21</fullName>
    </recommendedName>
</protein>
<dbReference type="OrthoDB" id="5386574at2759"/>
<gene>
    <name evidence="2" type="ORF">GMORB2_5042</name>
</gene>
<dbReference type="Proteomes" id="UP000749293">
    <property type="component" value="Unassembled WGS sequence"/>
</dbReference>
<feature type="compositionally biased region" description="Polar residues" evidence="1">
    <location>
        <begin position="359"/>
        <end position="368"/>
    </location>
</feature>
<feature type="compositionally biased region" description="Polar residues" evidence="1">
    <location>
        <begin position="1"/>
        <end position="10"/>
    </location>
</feature>
<evidence type="ECO:0008006" key="4">
    <source>
        <dbReference type="Google" id="ProtNLM"/>
    </source>
</evidence>
<feature type="compositionally biased region" description="Basic residues" evidence="1">
    <location>
        <begin position="754"/>
        <end position="764"/>
    </location>
</feature>
<evidence type="ECO:0000313" key="2">
    <source>
        <dbReference type="EMBL" id="KAF4124376.1"/>
    </source>
</evidence>
<feature type="compositionally biased region" description="Low complexity" evidence="1">
    <location>
        <begin position="821"/>
        <end position="837"/>
    </location>
</feature>
<feature type="compositionally biased region" description="Polar residues" evidence="1">
    <location>
        <begin position="206"/>
        <end position="220"/>
    </location>
</feature>
<feature type="compositionally biased region" description="Polar residues" evidence="1">
    <location>
        <begin position="160"/>
        <end position="179"/>
    </location>
</feature>
<name>A0A9P4YZ17_9HYPO</name>
<sequence>MTAATSQSTPAVPPRPSRSSVKENAPKIPPRPAKRVAERSISPNADRFAPSPLNEGIIAKGISKPPALSPGLPRGDNGDPIVRSTSVPMPSVGEEGMEYGALDAERPEGSASSVNDGNGDKDKRGEDGDDDEVQGSAESPEQTRTIAQDLKLHAPKPSLPATSAKQRLASVTRTDTNSAAAFGIGHTAQSSEHAASSGDSIEKTRPSTSFSAVSDNGQQSTDEDHGIPTIGQRVPMNPHLGDVQAPSPSPEGREKHHARKHSSHSVPPGSYGLHGHGVAPQDRLEKAYYEKHPELLKDEHVPLHDRQNDYAMSSSDLNKLVRDTKSRGAGYGTTPELHGTPTDEAAFQASEEYARKTHPVTTPQNGPSSLDKGEPADRTPTPSIVEPGEDVIHVDDPEHSEYRSYGSEHVAGNEGEGEYEAPILAPDEVEKDPDAHLRHPAVQTGLERRGSAYDSEDASSRPVSRPASVQINLQPEIRYTPMEDVDEYEPLFTEDSNKEQQRAESADENKNHNHFPSKDIWEDAPSSTHHTATVSTPDLPETTRRRSSGHNGEQRPITPAHAFAQHQEELAEMDAKSRPAPTFLPLSEKPTKATWADQQSHVEPQRPSAGPRFPSRDLWEDVPESQLHQAIVQTPEGEKKPEVPSRPTAKKTPSSEGASERAAPAIPTRPKPKPPVADRPKPQIPVRPAKEKPPLPSRPVGGKIAALQAGFMSDLNRRLQGGPPAPKKEEKSAESPDKETPPQEKKPLSDARKGRARGPQRRAPAKGPAPPAAAAAAAPVVLTLSTPQRLWSIDPEIGSVAVDGEDVVEEKEPVPAPVPAISPVKPASPVEQSPVKESPAEEEEPGVKEEGSPVPEKEEYPTKEETTALADTKSESRSEEPAHTNEDEGENERKEEEDKEDDSEEEEKRAAPKREEETLVANAAGESVLEATVDKKGDVVEPVDVDDAVKP</sequence>
<dbReference type="EMBL" id="JAANYQ010000004">
    <property type="protein sequence ID" value="KAF4124376.1"/>
    <property type="molecule type" value="Genomic_DNA"/>
</dbReference>
<feature type="non-terminal residue" evidence="2">
    <location>
        <position position="1"/>
    </location>
</feature>
<feature type="compositionally biased region" description="Basic and acidic residues" evidence="1">
    <location>
        <begin position="906"/>
        <end position="917"/>
    </location>
</feature>
<feature type="compositionally biased region" description="Polar residues" evidence="1">
    <location>
        <begin position="187"/>
        <end position="199"/>
    </location>
</feature>
<organism evidence="2 3">
    <name type="scientific">Geosmithia morbida</name>
    <dbReference type="NCBI Taxonomy" id="1094350"/>
    <lineage>
        <taxon>Eukaryota</taxon>
        <taxon>Fungi</taxon>
        <taxon>Dikarya</taxon>
        <taxon>Ascomycota</taxon>
        <taxon>Pezizomycotina</taxon>
        <taxon>Sordariomycetes</taxon>
        <taxon>Hypocreomycetidae</taxon>
        <taxon>Hypocreales</taxon>
        <taxon>Bionectriaceae</taxon>
        <taxon>Geosmithia</taxon>
    </lineage>
</organism>
<keyword evidence="3" id="KW-1185">Reference proteome</keyword>
<feature type="compositionally biased region" description="Polar residues" evidence="1">
    <location>
        <begin position="525"/>
        <end position="536"/>
    </location>
</feature>
<feature type="compositionally biased region" description="Low complexity" evidence="1">
    <location>
        <begin position="765"/>
        <end position="779"/>
    </location>
</feature>
<feature type="compositionally biased region" description="Basic and acidic residues" evidence="1">
    <location>
        <begin position="298"/>
        <end position="308"/>
    </location>
</feature>
<reference evidence="2" key="1">
    <citation type="submission" date="2020-03" db="EMBL/GenBank/DDBJ databases">
        <title>Site-based positive gene gene selection in Geosmithia morbida across the United States reveals a broad range of putative effectors and factors for local host and environmental adapation.</title>
        <authorList>
            <person name="Onufrak A."/>
            <person name="Murdoch R.W."/>
            <person name="Gazis R."/>
            <person name="Huff M."/>
            <person name="Staton M."/>
            <person name="Klingeman W."/>
            <person name="Hadziabdic D."/>
        </authorList>
    </citation>
    <scope>NUCLEOTIDE SEQUENCE</scope>
    <source>
        <strain evidence="2">1262</strain>
    </source>
</reference>
<dbReference type="Pfam" id="PF11489">
    <property type="entry name" value="Aim21"/>
    <property type="match status" value="1"/>
</dbReference>
<feature type="compositionally biased region" description="Polar residues" evidence="1">
    <location>
        <begin position="136"/>
        <end position="146"/>
    </location>
</feature>
<feature type="compositionally biased region" description="Basic and acidic residues" evidence="1">
    <location>
        <begin position="495"/>
        <end position="521"/>
    </location>
</feature>
<proteinExistence type="predicted"/>
<feature type="region of interest" description="Disordered" evidence="1">
    <location>
        <begin position="298"/>
        <end position="926"/>
    </location>
</feature>